<evidence type="ECO:0000256" key="1">
    <source>
        <dbReference type="SAM" id="MobiDB-lite"/>
    </source>
</evidence>
<protein>
    <submittedName>
        <fullName evidence="2">Uncharacterized protein</fullName>
    </submittedName>
</protein>
<proteinExistence type="predicted"/>
<feature type="region of interest" description="Disordered" evidence="1">
    <location>
        <begin position="52"/>
        <end position="138"/>
    </location>
</feature>
<feature type="region of interest" description="Disordered" evidence="1">
    <location>
        <begin position="1"/>
        <end position="37"/>
    </location>
</feature>
<dbReference type="EMBL" id="KB822706">
    <property type="protein sequence ID" value="ETI21815.1"/>
    <property type="molecule type" value="Genomic_DNA"/>
</dbReference>
<dbReference type="VEuPathDB" id="FungiDB:G647_05884"/>
<sequence length="172" mass="18752">MTRFNWNTNTTHSEASSSSESTEHHHHHHHHESKLSHVMDSIRHALAHEHERLPSDSAAQEQPPQRQDAAGGTNGSISPALQAVASSKLNENNMGEDSHQSDKTWGWPGLGTFKTHDSATSQRSKSRSGSAGSEAHVEEKVEAATFEAIDNAAESETYGWPGLGSWTTSPRK</sequence>
<feature type="compositionally biased region" description="Polar residues" evidence="1">
    <location>
        <begin position="118"/>
        <end position="131"/>
    </location>
</feature>
<accession>V9D4L9</accession>
<dbReference type="RefSeq" id="XP_008728432.1">
    <property type="nucleotide sequence ID" value="XM_008730210.1"/>
</dbReference>
<dbReference type="AlphaFoldDB" id="V9D4L9"/>
<gene>
    <name evidence="2" type="ORF">G647_05884</name>
</gene>
<evidence type="ECO:0000313" key="3">
    <source>
        <dbReference type="Proteomes" id="UP000030678"/>
    </source>
</evidence>
<dbReference type="OrthoDB" id="4156372at2759"/>
<dbReference type="GeneID" id="19984377"/>
<reference evidence="2 3" key="1">
    <citation type="submission" date="2013-03" db="EMBL/GenBank/DDBJ databases">
        <title>The Genome Sequence of Cladophialophora carrionii CBS 160.54.</title>
        <authorList>
            <consortium name="The Broad Institute Genomics Platform"/>
            <person name="Cuomo C."/>
            <person name="de Hoog S."/>
            <person name="Gorbushina A."/>
            <person name="Walker B."/>
            <person name="Young S.K."/>
            <person name="Zeng Q."/>
            <person name="Gargeya S."/>
            <person name="Fitzgerald M."/>
            <person name="Haas B."/>
            <person name="Abouelleil A."/>
            <person name="Allen A.W."/>
            <person name="Alvarado L."/>
            <person name="Arachchi H.M."/>
            <person name="Berlin A.M."/>
            <person name="Chapman S.B."/>
            <person name="Gainer-Dewar J."/>
            <person name="Goldberg J."/>
            <person name="Griggs A."/>
            <person name="Gujja S."/>
            <person name="Hansen M."/>
            <person name="Howarth C."/>
            <person name="Imamovic A."/>
            <person name="Ireland A."/>
            <person name="Larimer J."/>
            <person name="McCowan C."/>
            <person name="Murphy C."/>
            <person name="Pearson M."/>
            <person name="Poon T.W."/>
            <person name="Priest M."/>
            <person name="Roberts A."/>
            <person name="Saif S."/>
            <person name="Shea T."/>
            <person name="Sisk P."/>
            <person name="Sykes S."/>
            <person name="Wortman J."/>
            <person name="Nusbaum C."/>
            <person name="Birren B."/>
        </authorList>
    </citation>
    <scope>NUCLEOTIDE SEQUENCE [LARGE SCALE GENOMIC DNA]</scope>
    <source>
        <strain evidence="2 3">CBS 160.54</strain>
    </source>
</reference>
<dbReference type="Proteomes" id="UP000030678">
    <property type="component" value="Unassembled WGS sequence"/>
</dbReference>
<organism evidence="2 3">
    <name type="scientific">Cladophialophora carrionii CBS 160.54</name>
    <dbReference type="NCBI Taxonomy" id="1279043"/>
    <lineage>
        <taxon>Eukaryota</taxon>
        <taxon>Fungi</taxon>
        <taxon>Dikarya</taxon>
        <taxon>Ascomycota</taxon>
        <taxon>Pezizomycotina</taxon>
        <taxon>Eurotiomycetes</taxon>
        <taxon>Chaetothyriomycetidae</taxon>
        <taxon>Chaetothyriales</taxon>
        <taxon>Herpotrichiellaceae</taxon>
        <taxon>Cladophialophora</taxon>
    </lineage>
</organism>
<evidence type="ECO:0000313" key="2">
    <source>
        <dbReference type="EMBL" id="ETI21815.1"/>
    </source>
</evidence>
<feature type="compositionally biased region" description="Polar residues" evidence="1">
    <location>
        <begin position="75"/>
        <end position="95"/>
    </location>
</feature>
<name>V9D4L9_9EURO</name>
<feature type="compositionally biased region" description="Low complexity" evidence="1">
    <location>
        <begin position="10"/>
        <end position="20"/>
    </location>
</feature>
<dbReference type="HOGENOM" id="CLU_115531_0_0_1"/>